<dbReference type="EC" id="2.4.2.28" evidence="4"/>
<feature type="binding site" evidence="4">
    <location>
        <position position="21"/>
    </location>
    <ligand>
        <name>phosphate</name>
        <dbReference type="ChEBI" id="CHEBI:43474"/>
    </ligand>
</feature>
<dbReference type="InterPro" id="IPR010044">
    <property type="entry name" value="MTAP"/>
</dbReference>
<proteinExistence type="inferred from homology"/>
<protein>
    <recommendedName>
        <fullName evidence="4">S-methyl-5'-thioadenosine phosphorylase</fullName>
        <ecNumber evidence="4">2.4.2.28</ecNumber>
    </recommendedName>
    <alternativeName>
        <fullName evidence="4">5'-methylthioadenosine phosphorylase</fullName>
        <shortName evidence="4">MTA phosphorylase</shortName>
        <shortName evidence="4">MTAP</shortName>
    </alternativeName>
</protein>
<feature type="binding site" evidence="4">
    <location>
        <begin position="63"/>
        <end position="64"/>
    </location>
    <ligand>
        <name>phosphate</name>
        <dbReference type="ChEBI" id="CHEBI:43474"/>
    </ligand>
</feature>
<feature type="site" description="Important for substrate specificity" evidence="4">
    <location>
        <position position="231"/>
    </location>
</feature>
<dbReference type="FunFam" id="3.40.50.1580:FF:000012">
    <property type="entry name" value="Probable 6-oxopurine nucleoside phosphorylase"/>
    <property type="match status" value="1"/>
</dbReference>
<dbReference type="GO" id="GO:0005829">
    <property type="term" value="C:cytosol"/>
    <property type="evidence" value="ECO:0007669"/>
    <property type="project" value="TreeGrafter"/>
</dbReference>
<gene>
    <name evidence="4" type="primary">mtnP</name>
    <name evidence="6" type="ORF">FHR98_002996</name>
</gene>
<comment type="caution">
    <text evidence="6">The sequence shown here is derived from an EMBL/GenBank/DDBJ whole genome shotgun (WGS) entry which is preliminary data.</text>
</comment>
<keyword evidence="2 4" id="KW-0808">Transferase</keyword>
<dbReference type="GO" id="GO:0019509">
    <property type="term" value="P:L-methionine salvage from methylthioadenosine"/>
    <property type="evidence" value="ECO:0007669"/>
    <property type="project" value="UniProtKB-UniRule"/>
</dbReference>
<feature type="site" description="Important for substrate specificity" evidence="4">
    <location>
        <position position="176"/>
    </location>
</feature>
<comment type="function">
    <text evidence="4">Catalyzes the reversible phosphorylation of S-methyl-5'-thioadenosine (MTA) to adenine and 5-methylthioribose-1-phosphate. Involved in the breakdown of MTA, a major by-product of polyamine biosynthesis. Responsible for the first step in the methionine salvage pathway after MTA has been generated from S-adenosylmethionine. Has broad substrate specificity with 6-aminopurine nucleosides as preferred substrates.</text>
</comment>
<dbReference type="RefSeq" id="WP_183417518.1">
    <property type="nucleotide sequence ID" value="NZ_JACHXA010000010.1"/>
</dbReference>
<keyword evidence="3 4" id="KW-0660">Purine salvage</keyword>
<dbReference type="NCBIfam" id="NF006492">
    <property type="entry name" value="PRK08931.1"/>
    <property type="match status" value="1"/>
</dbReference>
<reference evidence="6 7" key="1">
    <citation type="submission" date="2020-08" db="EMBL/GenBank/DDBJ databases">
        <title>Genomic Encyclopedia of Type Strains, Phase III (KMG-III): the genomes of soil and plant-associated and newly described type strains.</title>
        <authorList>
            <person name="Whitman W."/>
        </authorList>
    </citation>
    <scope>NUCLEOTIDE SEQUENCE [LARGE SCALE GENOMIC DNA]</scope>
    <source>
        <strain evidence="6 7">CECT 8803</strain>
    </source>
</reference>
<dbReference type="PANTHER" id="PTHR42679:SF2">
    <property type="entry name" value="S-METHYL-5'-THIOADENOSINE PHOSPHORYLASE"/>
    <property type="match status" value="1"/>
</dbReference>
<dbReference type="Proteomes" id="UP000581135">
    <property type="component" value="Unassembled WGS sequence"/>
</dbReference>
<dbReference type="InterPro" id="IPR018099">
    <property type="entry name" value="Purine_phosphorylase-2_CS"/>
</dbReference>
<feature type="domain" description="Nucleoside phosphorylase" evidence="5">
    <location>
        <begin position="15"/>
        <end position="253"/>
    </location>
</feature>
<feature type="binding site" evidence="4">
    <location>
        <position position="195"/>
    </location>
    <ligand>
        <name>phosphate</name>
        <dbReference type="ChEBI" id="CHEBI:43474"/>
    </ligand>
</feature>
<dbReference type="InterPro" id="IPR000845">
    <property type="entry name" value="Nucleoside_phosphorylase_d"/>
</dbReference>
<evidence type="ECO:0000259" key="5">
    <source>
        <dbReference type="Pfam" id="PF01048"/>
    </source>
</evidence>
<comment type="catalytic activity">
    <reaction evidence="4">
        <text>S-methyl-5'-thioadenosine + phosphate = 5-(methylsulfanyl)-alpha-D-ribose 1-phosphate + adenine</text>
        <dbReference type="Rhea" id="RHEA:11852"/>
        <dbReference type="ChEBI" id="CHEBI:16708"/>
        <dbReference type="ChEBI" id="CHEBI:17509"/>
        <dbReference type="ChEBI" id="CHEBI:43474"/>
        <dbReference type="ChEBI" id="CHEBI:58533"/>
        <dbReference type="EC" id="2.4.2.28"/>
    </reaction>
</comment>
<sequence>MPKARAQNDQVEPVIGVIGGSGVYEIEGLTHKAWKRIESPFGDPSDALLFGRLKGKRVVFLPRHGRGHRIPPSQLNYRANIDALKRAGVTEILSLSAVGSLREELAPGDFVLVDQFIDRTFAREKSFFDTGLVAHVSMANPVCGRLGHCLQQAGDTLGLTMHQGGTYLAMEGPQFSTRAESELYRSWNCSVIGMTNMPEAKLAREAELCYATIAMVTDYDCWHPEHEHVTVDGVIATMLQNASKARHLIETVIPLLAEKRALCPQGCQRALDHAVVTQPPEWAPEVVSRLDAVAGRVLRGEA</sequence>
<dbReference type="GO" id="GO:0017061">
    <property type="term" value="F:S-methyl-5-thioadenosine phosphorylase activity"/>
    <property type="evidence" value="ECO:0007669"/>
    <property type="project" value="UniProtKB-UniRule"/>
</dbReference>
<evidence type="ECO:0000256" key="3">
    <source>
        <dbReference type="ARBA" id="ARBA00022726"/>
    </source>
</evidence>
<comment type="pathway">
    <text evidence="4">Amino-acid biosynthesis; L-methionine biosynthesis via salvage pathway; S-methyl-5-thio-alpha-D-ribose 1-phosphate from S-methyl-5'-thioadenosine (phosphorylase route): step 1/1.</text>
</comment>
<dbReference type="SUPFAM" id="SSF53167">
    <property type="entry name" value="Purine and uridine phosphorylases"/>
    <property type="match status" value="1"/>
</dbReference>
<dbReference type="CDD" id="cd09010">
    <property type="entry name" value="MTAP_SsMTAPII_like_MTIP"/>
    <property type="match status" value="1"/>
</dbReference>
<feature type="binding site" evidence="4">
    <location>
        <position position="194"/>
    </location>
    <ligand>
        <name>substrate</name>
    </ligand>
</feature>
<evidence type="ECO:0000256" key="2">
    <source>
        <dbReference type="ARBA" id="ARBA00022679"/>
    </source>
</evidence>
<dbReference type="HAMAP" id="MF_01963">
    <property type="entry name" value="MTAP"/>
    <property type="match status" value="1"/>
</dbReference>
<keyword evidence="7" id="KW-1185">Reference proteome</keyword>
<feature type="binding site" evidence="4">
    <location>
        <begin position="96"/>
        <end position="97"/>
    </location>
    <ligand>
        <name>phosphate</name>
        <dbReference type="ChEBI" id="CHEBI:43474"/>
    </ligand>
</feature>
<evidence type="ECO:0000313" key="7">
    <source>
        <dbReference type="Proteomes" id="UP000581135"/>
    </source>
</evidence>
<dbReference type="EMBL" id="JACHXA010000010">
    <property type="protein sequence ID" value="MBB3066686.1"/>
    <property type="molecule type" value="Genomic_DNA"/>
</dbReference>
<feature type="binding site" evidence="4">
    <location>
        <begin position="218"/>
        <end position="220"/>
    </location>
    <ligand>
        <name>substrate</name>
    </ligand>
</feature>
<dbReference type="AlphaFoldDB" id="A0A839SYN4"/>
<dbReference type="UniPathway" id="UPA00904">
    <property type="reaction ID" value="UER00873"/>
</dbReference>
<dbReference type="PROSITE" id="PS01240">
    <property type="entry name" value="PNP_MTAP_2"/>
    <property type="match status" value="1"/>
</dbReference>
<dbReference type="NCBIfam" id="TIGR01694">
    <property type="entry name" value="MTAP"/>
    <property type="match status" value="1"/>
</dbReference>
<evidence type="ECO:0000256" key="1">
    <source>
        <dbReference type="ARBA" id="ARBA00022676"/>
    </source>
</evidence>
<comment type="subunit">
    <text evidence="4">Homohexamer. Dimer of a homotrimer.</text>
</comment>
<dbReference type="Pfam" id="PF01048">
    <property type="entry name" value="PNP_UDP_1"/>
    <property type="match status" value="1"/>
</dbReference>
<evidence type="ECO:0000313" key="6">
    <source>
        <dbReference type="EMBL" id="MBB3066686.1"/>
    </source>
</evidence>
<name>A0A839SYN4_9PROT</name>
<dbReference type="InterPro" id="IPR035994">
    <property type="entry name" value="Nucleoside_phosphorylase_sf"/>
</dbReference>
<dbReference type="GO" id="GO:0006166">
    <property type="term" value="P:purine ribonucleoside salvage"/>
    <property type="evidence" value="ECO:0007669"/>
    <property type="project" value="UniProtKB-KW"/>
</dbReference>
<dbReference type="PANTHER" id="PTHR42679">
    <property type="entry name" value="S-METHYL-5'-THIOADENOSINE PHOSPHORYLASE"/>
    <property type="match status" value="1"/>
</dbReference>
<evidence type="ECO:0000256" key="4">
    <source>
        <dbReference type="HAMAP-Rule" id="MF_01963"/>
    </source>
</evidence>
<accession>A0A839SYN4</accession>
<organism evidence="6 7">
    <name type="scientific">Limibacillus halophilus</name>
    <dbReference type="NCBI Taxonomy" id="1579333"/>
    <lineage>
        <taxon>Bacteria</taxon>
        <taxon>Pseudomonadati</taxon>
        <taxon>Pseudomonadota</taxon>
        <taxon>Alphaproteobacteria</taxon>
        <taxon>Rhodospirillales</taxon>
        <taxon>Rhodovibrionaceae</taxon>
        <taxon>Limibacillus</taxon>
    </lineage>
</organism>
<dbReference type="NCBIfam" id="NF006599">
    <property type="entry name" value="PRK09136.1"/>
    <property type="match status" value="1"/>
</dbReference>
<dbReference type="Gene3D" id="3.40.50.1580">
    <property type="entry name" value="Nucleoside phosphorylase domain"/>
    <property type="match status" value="1"/>
</dbReference>
<comment type="similarity">
    <text evidence="4">Belongs to the PNP/MTAP phosphorylase family. MTAP subfamily.</text>
</comment>
<keyword evidence="1 4" id="KW-0328">Glycosyltransferase</keyword>